<proteinExistence type="predicted"/>
<keyword evidence="2" id="KW-1185">Reference proteome</keyword>
<organism evidence="1 2">
    <name type="scientific">Caerostris extrusa</name>
    <name type="common">Bark spider</name>
    <name type="synonym">Caerostris bankana</name>
    <dbReference type="NCBI Taxonomy" id="172846"/>
    <lineage>
        <taxon>Eukaryota</taxon>
        <taxon>Metazoa</taxon>
        <taxon>Ecdysozoa</taxon>
        <taxon>Arthropoda</taxon>
        <taxon>Chelicerata</taxon>
        <taxon>Arachnida</taxon>
        <taxon>Araneae</taxon>
        <taxon>Araneomorphae</taxon>
        <taxon>Entelegynae</taxon>
        <taxon>Araneoidea</taxon>
        <taxon>Araneidae</taxon>
        <taxon>Caerostris</taxon>
    </lineage>
</organism>
<dbReference type="Proteomes" id="UP001054945">
    <property type="component" value="Unassembled WGS sequence"/>
</dbReference>
<evidence type="ECO:0000313" key="1">
    <source>
        <dbReference type="EMBL" id="GIX99787.1"/>
    </source>
</evidence>
<gene>
    <name evidence="1" type="ORF">CEXT_371671</name>
</gene>
<sequence length="103" mass="12158">MYTTINFSYFNQNHPTNKPAKTGLPDVHSNQFVTDVHFLLYEESIYRNYLFSEPNNANDESVKFSDQNHHLKRPSQIPLSFSILLTVVRKLIETLHLEETRYL</sequence>
<name>A0AAV4PQU0_CAEEX</name>
<protein>
    <recommendedName>
        <fullName evidence="3">Maturase K</fullName>
    </recommendedName>
</protein>
<evidence type="ECO:0008006" key="3">
    <source>
        <dbReference type="Google" id="ProtNLM"/>
    </source>
</evidence>
<evidence type="ECO:0000313" key="2">
    <source>
        <dbReference type="Proteomes" id="UP001054945"/>
    </source>
</evidence>
<dbReference type="EMBL" id="BPLR01005098">
    <property type="protein sequence ID" value="GIX99787.1"/>
    <property type="molecule type" value="Genomic_DNA"/>
</dbReference>
<accession>A0AAV4PQU0</accession>
<dbReference type="AlphaFoldDB" id="A0AAV4PQU0"/>
<comment type="caution">
    <text evidence="1">The sequence shown here is derived from an EMBL/GenBank/DDBJ whole genome shotgun (WGS) entry which is preliminary data.</text>
</comment>
<reference evidence="1 2" key="1">
    <citation type="submission" date="2021-06" db="EMBL/GenBank/DDBJ databases">
        <title>Caerostris extrusa draft genome.</title>
        <authorList>
            <person name="Kono N."/>
            <person name="Arakawa K."/>
        </authorList>
    </citation>
    <scope>NUCLEOTIDE SEQUENCE [LARGE SCALE GENOMIC DNA]</scope>
</reference>